<accession>A0AB39ZMU0</accession>
<sequence>MLTLKDLNLTKDQIQKLQQMLKEESKDAPQQDSKEPSPKDDDPQRSPSKGEAIAQALGNVQVYVEAGKPEAFVQLKQPLLHKFEVTPQGVATGCPESDKFNRADSEEIARWQTDKAINLDLVTRKDAEQFGKIQTDDRTGETYMIVPMDINILVDKTTLTPDVATKTISEYDAYKEETGPGQTFYLYHELEGHPCKLPQAALDQNPHTSQVEPVPPENRIDWDYHMHDFEVPPLSFPFELSFDPDMDRLVGGETETELDIEENRTDEDSESPDQDMQLVSEDINDLEEFLEDMEI</sequence>
<gene>
    <name evidence="3" type="primary">LOC108016850</name>
</gene>
<protein>
    <submittedName>
        <fullName evidence="3">Uncharacterized protein</fullName>
    </submittedName>
</protein>
<feature type="compositionally biased region" description="Basic and acidic residues" evidence="1">
    <location>
        <begin position="21"/>
        <end position="44"/>
    </location>
</feature>
<evidence type="ECO:0000256" key="1">
    <source>
        <dbReference type="SAM" id="MobiDB-lite"/>
    </source>
</evidence>
<name>A0AB39ZMU0_DROSZ</name>
<dbReference type="RefSeq" id="XP_016939199.2">
    <property type="nucleotide sequence ID" value="XM_017083710.4"/>
</dbReference>
<feature type="region of interest" description="Disordered" evidence="1">
    <location>
        <begin position="18"/>
        <end position="49"/>
    </location>
</feature>
<feature type="region of interest" description="Disordered" evidence="1">
    <location>
        <begin position="247"/>
        <end position="278"/>
    </location>
</feature>
<evidence type="ECO:0000313" key="3">
    <source>
        <dbReference type="RefSeq" id="XP_016939199.2"/>
    </source>
</evidence>
<proteinExistence type="predicted"/>
<dbReference type="GeneID" id="108016850"/>
<reference evidence="3" key="1">
    <citation type="submission" date="2025-08" db="UniProtKB">
        <authorList>
            <consortium name="RefSeq"/>
        </authorList>
    </citation>
    <scope>IDENTIFICATION</scope>
</reference>
<feature type="compositionally biased region" description="Acidic residues" evidence="1">
    <location>
        <begin position="254"/>
        <end position="273"/>
    </location>
</feature>
<dbReference type="AlphaFoldDB" id="A0AB39ZMU0"/>
<keyword evidence="2" id="KW-1185">Reference proteome</keyword>
<dbReference type="Proteomes" id="UP001652628">
    <property type="component" value="Chromosome X"/>
</dbReference>
<organism evidence="2 3">
    <name type="scientific">Drosophila suzukii</name>
    <name type="common">Spotted-wing drosophila fruit fly</name>
    <dbReference type="NCBI Taxonomy" id="28584"/>
    <lineage>
        <taxon>Eukaryota</taxon>
        <taxon>Metazoa</taxon>
        <taxon>Ecdysozoa</taxon>
        <taxon>Arthropoda</taxon>
        <taxon>Hexapoda</taxon>
        <taxon>Insecta</taxon>
        <taxon>Pterygota</taxon>
        <taxon>Neoptera</taxon>
        <taxon>Endopterygota</taxon>
        <taxon>Diptera</taxon>
        <taxon>Brachycera</taxon>
        <taxon>Muscomorpha</taxon>
        <taxon>Ephydroidea</taxon>
        <taxon>Drosophilidae</taxon>
        <taxon>Drosophila</taxon>
        <taxon>Sophophora</taxon>
    </lineage>
</organism>
<evidence type="ECO:0000313" key="2">
    <source>
        <dbReference type="Proteomes" id="UP001652628"/>
    </source>
</evidence>